<evidence type="ECO:0000256" key="7">
    <source>
        <dbReference type="SAM" id="Phobius"/>
    </source>
</evidence>
<feature type="transmembrane region" description="Helical" evidence="7">
    <location>
        <begin position="470"/>
        <end position="490"/>
    </location>
</feature>
<keyword evidence="9" id="KW-1185">Reference proteome</keyword>
<dbReference type="OrthoDB" id="2985014at2759"/>
<evidence type="ECO:0000256" key="3">
    <source>
        <dbReference type="ARBA" id="ARBA00022692"/>
    </source>
</evidence>
<evidence type="ECO:0000256" key="2">
    <source>
        <dbReference type="ARBA" id="ARBA00022448"/>
    </source>
</evidence>
<proteinExistence type="predicted"/>
<dbReference type="PANTHER" id="PTHR43791:SF18">
    <property type="entry name" value="NICOTINIC ACID TRANSPORTER TNA1, PUTATIVE (AFU_ORTHOLOGUE AFUA_3G03820)-RELATED"/>
    <property type="match status" value="1"/>
</dbReference>
<feature type="transmembrane region" description="Helical" evidence="7">
    <location>
        <begin position="171"/>
        <end position="194"/>
    </location>
</feature>
<keyword evidence="3 7" id="KW-0812">Transmembrane</keyword>
<reference evidence="8 9" key="1">
    <citation type="submission" date="2020-07" db="EMBL/GenBank/DDBJ databases">
        <title>Comparative genomics of pyrophilous fungi reveals a link between fire events and developmental genes.</title>
        <authorList>
            <consortium name="DOE Joint Genome Institute"/>
            <person name="Steindorff A.S."/>
            <person name="Carver A."/>
            <person name="Calhoun S."/>
            <person name="Stillman K."/>
            <person name="Liu H."/>
            <person name="Lipzen A."/>
            <person name="Pangilinan J."/>
            <person name="Labutti K."/>
            <person name="Bruns T.D."/>
            <person name="Grigoriev I.V."/>
        </authorList>
    </citation>
    <scope>NUCLEOTIDE SEQUENCE [LARGE SCALE GENOMIC DNA]</scope>
    <source>
        <strain evidence="8 9">CBS 144469</strain>
    </source>
</reference>
<keyword evidence="5 7" id="KW-0472">Membrane</keyword>
<accession>A0A8H6I3C2</accession>
<feature type="transmembrane region" description="Helical" evidence="7">
    <location>
        <begin position="374"/>
        <end position="392"/>
    </location>
</feature>
<keyword evidence="4 7" id="KW-1133">Transmembrane helix</keyword>
<name>A0A8H6I3C2_9AGAR</name>
<feature type="transmembrane region" description="Helical" evidence="7">
    <location>
        <begin position="398"/>
        <end position="422"/>
    </location>
</feature>
<feature type="compositionally biased region" description="Low complexity" evidence="6">
    <location>
        <begin position="1"/>
        <end position="10"/>
    </location>
</feature>
<gene>
    <name evidence="8" type="ORF">DFP72DRAFT_208777</name>
</gene>
<dbReference type="InterPro" id="IPR011701">
    <property type="entry name" value="MFS"/>
</dbReference>
<dbReference type="AlphaFoldDB" id="A0A8H6I3C2"/>
<dbReference type="Pfam" id="PF07690">
    <property type="entry name" value="MFS_1"/>
    <property type="match status" value="1"/>
</dbReference>
<evidence type="ECO:0000256" key="5">
    <source>
        <dbReference type="ARBA" id="ARBA00023136"/>
    </source>
</evidence>
<evidence type="ECO:0000256" key="1">
    <source>
        <dbReference type="ARBA" id="ARBA00004141"/>
    </source>
</evidence>
<feature type="region of interest" description="Disordered" evidence="6">
    <location>
        <begin position="1"/>
        <end position="54"/>
    </location>
</feature>
<feature type="transmembrane region" description="Helical" evidence="7">
    <location>
        <begin position="434"/>
        <end position="454"/>
    </location>
</feature>
<evidence type="ECO:0000256" key="4">
    <source>
        <dbReference type="ARBA" id="ARBA00022989"/>
    </source>
</evidence>
<feature type="transmembrane region" description="Helical" evidence="7">
    <location>
        <begin position="119"/>
        <end position="139"/>
    </location>
</feature>
<protein>
    <submittedName>
        <fullName evidence="8">MFS general substrate transporter</fullName>
    </submittedName>
</protein>
<comment type="subcellular location">
    <subcellularLocation>
        <location evidence="1">Membrane</location>
        <topology evidence="1">Multi-pass membrane protein</topology>
    </subcellularLocation>
</comment>
<evidence type="ECO:0000313" key="8">
    <source>
        <dbReference type="EMBL" id="KAF6757914.1"/>
    </source>
</evidence>
<feature type="transmembrane region" description="Helical" evidence="7">
    <location>
        <begin position="239"/>
        <end position="262"/>
    </location>
</feature>
<organism evidence="8 9">
    <name type="scientific">Ephemerocybe angulata</name>
    <dbReference type="NCBI Taxonomy" id="980116"/>
    <lineage>
        <taxon>Eukaryota</taxon>
        <taxon>Fungi</taxon>
        <taxon>Dikarya</taxon>
        <taxon>Basidiomycota</taxon>
        <taxon>Agaricomycotina</taxon>
        <taxon>Agaricomycetes</taxon>
        <taxon>Agaricomycetidae</taxon>
        <taxon>Agaricales</taxon>
        <taxon>Agaricineae</taxon>
        <taxon>Psathyrellaceae</taxon>
        <taxon>Ephemerocybe</taxon>
    </lineage>
</organism>
<keyword evidence="2" id="KW-0813">Transport</keyword>
<dbReference type="PANTHER" id="PTHR43791">
    <property type="entry name" value="PERMEASE-RELATED"/>
    <property type="match status" value="1"/>
</dbReference>
<feature type="transmembrane region" description="Helical" evidence="7">
    <location>
        <begin position="308"/>
        <end position="331"/>
    </location>
</feature>
<dbReference type="FunFam" id="1.20.1250.20:FF:000013">
    <property type="entry name" value="MFS general substrate transporter"/>
    <property type="match status" value="1"/>
</dbReference>
<feature type="transmembrane region" description="Helical" evidence="7">
    <location>
        <begin position="80"/>
        <end position="99"/>
    </location>
</feature>
<dbReference type="GO" id="GO:0016020">
    <property type="term" value="C:membrane"/>
    <property type="evidence" value="ECO:0007669"/>
    <property type="project" value="UniProtKB-SubCell"/>
</dbReference>
<evidence type="ECO:0000256" key="6">
    <source>
        <dbReference type="SAM" id="MobiDB-lite"/>
    </source>
</evidence>
<dbReference type="SUPFAM" id="SSF103473">
    <property type="entry name" value="MFS general substrate transporter"/>
    <property type="match status" value="1"/>
</dbReference>
<dbReference type="Proteomes" id="UP000521943">
    <property type="component" value="Unassembled WGS sequence"/>
</dbReference>
<dbReference type="GO" id="GO:0022857">
    <property type="term" value="F:transmembrane transporter activity"/>
    <property type="evidence" value="ECO:0007669"/>
    <property type="project" value="InterPro"/>
</dbReference>
<feature type="transmembrane region" description="Helical" evidence="7">
    <location>
        <begin position="206"/>
        <end position="227"/>
    </location>
</feature>
<dbReference type="Gene3D" id="1.20.1250.20">
    <property type="entry name" value="MFS general substrate transporter like domains"/>
    <property type="match status" value="2"/>
</dbReference>
<feature type="transmembrane region" description="Helical" evidence="7">
    <location>
        <begin position="343"/>
        <end position="367"/>
    </location>
</feature>
<dbReference type="EMBL" id="JACGCI010000020">
    <property type="protein sequence ID" value="KAF6757914.1"/>
    <property type="molecule type" value="Genomic_DNA"/>
</dbReference>
<feature type="transmembrane region" description="Helical" evidence="7">
    <location>
        <begin position="146"/>
        <end position="165"/>
    </location>
</feature>
<sequence length="531" mass="58223">MKLLSLASSAKRSRSADDHEEAATDQTHAIELQSLPSAGTNSTKRDAPRENGLRAVDTSISPQLTIQEERRLWKKVDARLLPMLTVVYLVSAFNQGIIVHARSNNLEVGLNLTGSQFRIALVMFTIPYCVFAIPSVILLRILRPSRWFAALTVTSGIVITLSGLVESYAPLLGVRICLGALEAGIFPGIIYYLTLWYPRHLLHFRIALLFGAASVANSFSGLIAYGIGRMAGKGGLLGWSWIFILEGIVTVIVGVVAFFVLLDLPSTATALSLEERAFIQLRKKYDNSSVGEEEGLERRQVIAALKDWQVWMHVLVLMSVLAPLAGVSLFIPSITRSWSHSPAVTQLLTVPPYIVAAIVMCIAAFYSDKLKMRFPVVLAGLVCCMIGFLMNICKLRSGVRYFGTFFIVIGSYSALPGSIAWLSNNLAGQSKRATGLALQIGVGNLSTAVVYTVYRQSDAPRYLLGHGVELAFVGVGLLVLPVTVSVYTRINGSRQAALRRRRLRGEGPEGRWTKEEMRMLGDRAAEFKYTL</sequence>
<evidence type="ECO:0000313" key="9">
    <source>
        <dbReference type="Proteomes" id="UP000521943"/>
    </source>
</evidence>
<feature type="compositionally biased region" description="Basic and acidic residues" evidence="6">
    <location>
        <begin position="43"/>
        <end position="52"/>
    </location>
</feature>
<dbReference type="InterPro" id="IPR036259">
    <property type="entry name" value="MFS_trans_sf"/>
</dbReference>
<comment type="caution">
    <text evidence="8">The sequence shown here is derived from an EMBL/GenBank/DDBJ whole genome shotgun (WGS) entry which is preliminary data.</text>
</comment>